<organism evidence="3 4">
    <name type="scientific">Blastopirellula retiformator</name>
    <dbReference type="NCBI Taxonomy" id="2527970"/>
    <lineage>
        <taxon>Bacteria</taxon>
        <taxon>Pseudomonadati</taxon>
        <taxon>Planctomycetota</taxon>
        <taxon>Planctomycetia</taxon>
        <taxon>Pirellulales</taxon>
        <taxon>Pirellulaceae</taxon>
        <taxon>Blastopirellula</taxon>
    </lineage>
</organism>
<dbReference type="RefSeq" id="WP_146428762.1">
    <property type="nucleotide sequence ID" value="NZ_SJPF01000001.1"/>
</dbReference>
<sequence>MPQFSIRTLAIFTAIVCGSLAAIRFPTPELVMALELICPALLIIAACLAVGCRGAFRSLFVGFLIAMVGAFYWDDPRRGSVRTIPTFSKPAAEHLERYLLSGYVPAYDGLTTFSLNAEDSNRVMYIRKDKNGNVTQEGVLPLWKVENFGVKKSALPVQPDRESYFDLFRLLAITWIGLIGAAIAFYADKASQRRRKPKPPRKKTDPPEEAGLE</sequence>
<comment type="caution">
    <text evidence="3">The sequence shown here is derived from an EMBL/GenBank/DDBJ whole genome shotgun (WGS) entry which is preliminary data.</text>
</comment>
<evidence type="ECO:0000313" key="4">
    <source>
        <dbReference type="Proteomes" id="UP000318878"/>
    </source>
</evidence>
<keyword evidence="2" id="KW-0472">Membrane</keyword>
<gene>
    <name evidence="3" type="ORF">Enr8_02120</name>
</gene>
<protein>
    <submittedName>
        <fullName evidence="3">Uncharacterized protein</fullName>
    </submittedName>
</protein>
<name>A0A5C5VKV6_9BACT</name>
<dbReference type="EMBL" id="SJPF01000001">
    <property type="protein sequence ID" value="TWT38519.1"/>
    <property type="molecule type" value="Genomic_DNA"/>
</dbReference>
<evidence type="ECO:0000256" key="2">
    <source>
        <dbReference type="SAM" id="Phobius"/>
    </source>
</evidence>
<feature type="transmembrane region" description="Helical" evidence="2">
    <location>
        <begin position="55"/>
        <end position="73"/>
    </location>
</feature>
<evidence type="ECO:0000313" key="3">
    <source>
        <dbReference type="EMBL" id="TWT38519.1"/>
    </source>
</evidence>
<feature type="transmembrane region" description="Helical" evidence="2">
    <location>
        <begin position="31"/>
        <end position="50"/>
    </location>
</feature>
<accession>A0A5C5VKV6</accession>
<keyword evidence="2" id="KW-0812">Transmembrane</keyword>
<keyword evidence="2" id="KW-1133">Transmembrane helix</keyword>
<keyword evidence="4" id="KW-1185">Reference proteome</keyword>
<dbReference type="Proteomes" id="UP000318878">
    <property type="component" value="Unassembled WGS sequence"/>
</dbReference>
<reference evidence="3 4" key="1">
    <citation type="submission" date="2019-02" db="EMBL/GenBank/DDBJ databases">
        <title>Deep-cultivation of Planctomycetes and their phenomic and genomic characterization uncovers novel biology.</title>
        <authorList>
            <person name="Wiegand S."/>
            <person name="Jogler M."/>
            <person name="Boedeker C."/>
            <person name="Pinto D."/>
            <person name="Vollmers J."/>
            <person name="Rivas-Marin E."/>
            <person name="Kohn T."/>
            <person name="Peeters S.H."/>
            <person name="Heuer A."/>
            <person name="Rast P."/>
            <person name="Oberbeckmann S."/>
            <person name="Bunk B."/>
            <person name="Jeske O."/>
            <person name="Meyerdierks A."/>
            <person name="Storesund J.E."/>
            <person name="Kallscheuer N."/>
            <person name="Luecker S."/>
            <person name="Lage O.M."/>
            <person name="Pohl T."/>
            <person name="Merkel B.J."/>
            <person name="Hornburger P."/>
            <person name="Mueller R.-W."/>
            <person name="Bruemmer F."/>
            <person name="Labrenz M."/>
            <person name="Spormann A.M."/>
            <person name="Op Den Camp H."/>
            <person name="Overmann J."/>
            <person name="Amann R."/>
            <person name="Jetten M.S.M."/>
            <person name="Mascher T."/>
            <person name="Medema M.H."/>
            <person name="Devos D.P."/>
            <person name="Kaster A.-K."/>
            <person name="Ovreas L."/>
            <person name="Rohde M."/>
            <person name="Galperin M.Y."/>
            <person name="Jogler C."/>
        </authorList>
    </citation>
    <scope>NUCLEOTIDE SEQUENCE [LARGE SCALE GENOMIC DNA]</scope>
    <source>
        <strain evidence="3 4">Enr8</strain>
    </source>
</reference>
<feature type="region of interest" description="Disordered" evidence="1">
    <location>
        <begin position="190"/>
        <end position="213"/>
    </location>
</feature>
<feature type="compositionally biased region" description="Basic residues" evidence="1">
    <location>
        <begin position="192"/>
        <end position="201"/>
    </location>
</feature>
<evidence type="ECO:0000256" key="1">
    <source>
        <dbReference type="SAM" id="MobiDB-lite"/>
    </source>
</evidence>
<dbReference type="OrthoDB" id="9834033at2"/>
<dbReference type="AlphaFoldDB" id="A0A5C5VKV6"/>
<proteinExistence type="predicted"/>
<feature type="transmembrane region" description="Helical" evidence="2">
    <location>
        <begin position="167"/>
        <end position="187"/>
    </location>
</feature>